<dbReference type="SUPFAM" id="SSF54211">
    <property type="entry name" value="Ribosomal protein S5 domain 2-like"/>
    <property type="match status" value="1"/>
</dbReference>
<dbReference type="GO" id="GO:0003723">
    <property type="term" value="F:RNA binding"/>
    <property type="evidence" value="ECO:0007669"/>
    <property type="project" value="InterPro"/>
</dbReference>
<dbReference type="Gene3D" id="3.30.230.10">
    <property type="match status" value="1"/>
</dbReference>
<dbReference type="GO" id="GO:0003735">
    <property type="term" value="F:structural constituent of ribosome"/>
    <property type="evidence" value="ECO:0007669"/>
    <property type="project" value="UniProtKB-UniRule"/>
</dbReference>
<dbReference type="SUPFAM" id="SSF54768">
    <property type="entry name" value="dsRNA-binding domain-like"/>
    <property type="match status" value="1"/>
</dbReference>
<evidence type="ECO:0000256" key="1">
    <source>
        <dbReference type="ARBA" id="ARBA00008945"/>
    </source>
</evidence>
<name>A0A1F8DQ29_9BACT</name>
<dbReference type="GO" id="GO:1990904">
    <property type="term" value="C:ribonucleoprotein complex"/>
    <property type="evidence" value="ECO:0007669"/>
    <property type="project" value="UniProtKB-UniRule"/>
</dbReference>
<evidence type="ECO:0000256" key="2">
    <source>
        <dbReference type="ARBA" id="ARBA00022980"/>
    </source>
</evidence>
<dbReference type="InterPro" id="IPR018192">
    <property type="entry name" value="Ribosomal_uS5_N_CS"/>
</dbReference>
<gene>
    <name evidence="9" type="ORF">A2108_03015</name>
</gene>
<dbReference type="InterPro" id="IPR005324">
    <property type="entry name" value="Ribosomal_uS5_C"/>
</dbReference>
<dbReference type="Pfam" id="PF03719">
    <property type="entry name" value="Ribosomal_S5_C"/>
    <property type="match status" value="1"/>
</dbReference>
<keyword evidence="3 6" id="KW-0687">Ribonucleoprotein</keyword>
<proteinExistence type="inferred from homology"/>
<sequence length="158" mass="17175">MFTKNNRNKSKFSQPKSDYKEKTIDLRRVARVMAGGKRFSFRCTLVIGDDKGNVGIGIAKGIDVAKAMEKAKNKAKKNLFNFPRKETTIPHEVEAKFSAARVIIKPAPKGSGLKAGGAVRTVLLMAGIKDASAKCLGRTKNKLTNALATVEALKKIKT</sequence>
<dbReference type="AlphaFoldDB" id="A0A1F8DQ29"/>
<dbReference type="GO" id="GO:0005737">
    <property type="term" value="C:cytoplasm"/>
    <property type="evidence" value="ECO:0007669"/>
    <property type="project" value="UniProtKB-ARBA"/>
</dbReference>
<protein>
    <recommendedName>
        <fullName evidence="4">Small ribosomal subunit protein uS5</fullName>
    </recommendedName>
    <alternativeName>
        <fullName evidence="5">30S ribosomal protein S5</fullName>
    </alternativeName>
</protein>
<reference evidence="9 10" key="1">
    <citation type="journal article" date="2016" name="Nat. Commun.">
        <title>Thousands of microbial genomes shed light on interconnected biogeochemical processes in an aquifer system.</title>
        <authorList>
            <person name="Anantharaman K."/>
            <person name="Brown C.T."/>
            <person name="Hug L.A."/>
            <person name="Sharon I."/>
            <person name="Castelle C.J."/>
            <person name="Probst A.J."/>
            <person name="Thomas B.C."/>
            <person name="Singh A."/>
            <person name="Wilkins M.J."/>
            <person name="Karaoz U."/>
            <person name="Brodie E.L."/>
            <person name="Williams K.H."/>
            <person name="Hubbard S.S."/>
            <person name="Banfield J.F."/>
        </authorList>
    </citation>
    <scope>NUCLEOTIDE SEQUENCE [LARGE SCALE GENOMIC DNA]</scope>
</reference>
<dbReference type="GO" id="GO:0006412">
    <property type="term" value="P:translation"/>
    <property type="evidence" value="ECO:0007669"/>
    <property type="project" value="InterPro"/>
</dbReference>
<dbReference type="GO" id="GO:0005840">
    <property type="term" value="C:ribosome"/>
    <property type="evidence" value="ECO:0007669"/>
    <property type="project" value="UniProtKB-KW"/>
</dbReference>
<evidence type="ECO:0000313" key="9">
    <source>
        <dbReference type="EMBL" id="OGM89925.1"/>
    </source>
</evidence>
<dbReference type="FunFam" id="3.30.230.10:FF:000002">
    <property type="entry name" value="30S ribosomal protein S5"/>
    <property type="match status" value="1"/>
</dbReference>
<comment type="similarity">
    <text evidence="1 7">Belongs to the universal ribosomal protein uS5 family.</text>
</comment>
<organism evidence="9 10">
    <name type="scientific">Candidatus Wolfebacteria bacterium GWA1_42_9</name>
    <dbReference type="NCBI Taxonomy" id="1802553"/>
    <lineage>
        <taxon>Bacteria</taxon>
        <taxon>Candidatus Wolfeibacteriota</taxon>
    </lineage>
</organism>
<dbReference type="EMBL" id="MGIN01000009">
    <property type="protein sequence ID" value="OGM89925.1"/>
    <property type="molecule type" value="Genomic_DNA"/>
</dbReference>
<dbReference type="InterPro" id="IPR014721">
    <property type="entry name" value="Ribsml_uS5_D2-typ_fold_subgr"/>
</dbReference>
<dbReference type="InterPro" id="IPR020568">
    <property type="entry name" value="Ribosomal_Su5_D2-typ_SF"/>
</dbReference>
<keyword evidence="2 6" id="KW-0689">Ribosomal protein</keyword>
<evidence type="ECO:0000256" key="5">
    <source>
        <dbReference type="ARBA" id="ARBA00035519"/>
    </source>
</evidence>
<feature type="domain" description="S5 DRBM" evidence="8">
    <location>
        <begin position="19"/>
        <end position="82"/>
    </location>
</feature>
<dbReference type="Proteomes" id="UP000178303">
    <property type="component" value="Unassembled WGS sequence"/>
</dbReference>
<dbReference type="Gene3D" id="3.30.160.20">
    <property type="match status" value="1"/>
</dbReference>
<evidence type="ECO:0000313" key="10">
    <source>
        <dbReference type="Proteomes" id="UP000178303"/>
    </source>
</evidence>
<evidence type="ECO:0000256" key="7">
    <source>
        <dbReference type="RuleBase" id="RU003823"/>
    </source>
</evidence>
<evidence type="ECO:0000256" key="6">
    <source>
        <dbReference type="PROSITE-ProRule" id="PRU00268"/>
    </source>
</evidence>
<dbReference type="PANTHER" id="PTHR48277:SF1">
    <property type="entry name" value="MITOCHONDRIAL RIBOSOMAL PROTEIN S5"/>
    <property type="match status" value="1"/>
</dbReference>
<dbReference type="InterPro" id="IPR013810">
    <property type="entry name" value="Ribosomal_uS5_N"/>
</dbReference>
<comment type="caution">
    <text evidence="9">The sequence shown here is derived from an EMBL/GenBank/DDBJ whole genome shotgun (WGS) entry which is preliminary data.</text>
</comment>
<evidence type="ECO:0000259" key="8">
    <source>
        <dbReference type="PROSITE" id="PS50881"/>
    </source>
</evidence>
<dbReference type="Pfam" id="PF00333">
    <property type="entry name" value="Ribosomal_S5"/>
    <property type="match status" value="1"/>
</dbReference>
<dbReference type="PANTHER" id="PTHR48277">
    <property type="entry name" value="MITOCHONDRIAL RIBOSOMAL PROTEIN S5"/>
    <property type="match status" value="1"/>
</dbReference>
<evidence type="ECO:0000256" key="3">
    <source>
        <dbReference type="ARBA" id="ARBA00023274"/>
    </source>
</evidence>
<dbReference type="InterPro" id="IPR000851">
    <property type="entry name" value="Ribosomal_uS5"/>
</dbReference>
<dbReference type="PROSITE" id="PS50881">
    <property type="entry name" value="S5_DSRBD"/>
    <property type="match status" value="1"/>
</dbReference>
<evidence type="ECO:0000256" key="4">
    <source>
        <dbReference type="ARBA" id="ARBA00035255"/>
    </source>
</evidence>
<accession>A0A1F8DQ29</accession>
<dbReference type="PROSITE" id="PS00585">
    <property type="entry name" value="RIBOSOMAL_S5"/>
    <property type="match status" value="1"/>
</dbReference>